<dbReference type="EMBL" id="HACA01003396">
    <property type="protein sequence ID" value="CDW20757.1"/>
    <property type="molecule type" value="Transcribed_RNA"/>
</dbReference>
<proteinExistence type="predicted"/>
<organism evidence="1">
    <name type="scientific">Lepeophtheirus salmonis</name>
    <name type="common">Salmon louse</name>
    <name type="synonym">Caligus salmonis</name>
    <dbReference type="NCBI Taxonomy" id="72036"/>
    <lineage>
        <taxon>Eukaryota</taxon>
        <taxon>Metazoa</taxon>
        <taxon>Ecdysozoa</taxon>
        <taxon>Arthropoda</taxon>
        <taxon>Crustacea</taxon>
        <taxon>Multicrustacea</taxon>
        <taxon>Hexanauplia</taxon>
        <taxon>Copepoda</taxon>
        <taxon>Siphonostomatoida</taxon>
        <taxon>Caligidae</taxon>
        <taxon>Lepeophtheirus</taxon>
    </lineage>
</organism>
<feature type="non-terminal residue" evidence="1">
    <location>
        <position position="1"/>
    </location>
</feature>
<name>A0A0K2T594_LEPSM</name>
<accession>A0A0K2T594</accession>
<sequence>KDSEYKSFSLLPGSISRLCSGHLHLVVCTSRTFFRWDQTGTCQGVNRRSLLLGEDTLPDLLRQGTSVCVLLGRFLL</sequence>
<evidence type="ECO:0000313" key="1">
    <source>
        <dbReference type="EMBL" id="CDW20757.1"/>
    </source>
</evidence>
<protein>
    <submittedName>
        <fullName evidence="1">Uncharacterized protein</fullName>
    </submittedName>
</protein>
<reference evidence="1" key="1">
    <citation type="submission" date="2014-05" db="EMBL/GenBank/DDBJ databases">
        <authorList>
            <person name="Chronopoulou M."/>
        </authorList>
    </citation>
    <scope>NUCLEOTIDE SEQUENCE</scope>
    <source>
        <tissue evidence="1">Whole organism</tissue>
    </source>
</reference>
<dbReference type="AlphaFoldDB" id="A0A0K2T594"/>